<comment type="caution">
    <text evidence="3">The sequence shown here is derived from an EMBL/GenBank/DDBJ whole genome shotgun (WGS) entry which is preliminary data.</text>
</comment>
<name>A0A8K0JTM5_LADFU</name>
<feature type="compositionally biased region" description="Basic and acidic residues" evidence="1">
    <location>
        <begin position="183"/>
        <end position="194"/>
    </location>
</feature>
<protein>
    <recommendedName>
        <fullName evidence="5">Icarapin-like</fullName>
    </recommendedName>
</protein>
<sequence>MAKQVFSVFLLASIAVLAASFPREGSYWRESFNRPTRADEVVVVPLEDREKESVEDSAEDDYGVGYPSPWSNSFGSFFQGMQAMLKQLRNQMQEVLSRMPQEPHGAANGTALFFPSWDSLPGNTTSTTKVINGHVVTVNETTYKQGSDGSSAVFHIRVVDIKPNEPGTNIEGNSEEVGSPSEVETHDETTESVEKNIVADAN</sequence>
<dbReference type="AlphaFoldDB" id="A0A8K0JTM5"/>
<dbReference type="OrthoDB" id="6346805at2759"/>
<evidence type="ECO:0000256" key="1">
    <source>
        <dbReference type="SAM" id="MobiDB-lite"/>
    </source>
</evidence>
<organism evidence="3 4">
    <name type="scientific">Ladona fulva</name>
    <name type="common">Scarce chaser dragonfly</name>
    <name type="synonym">Libellula fulva</name>
    <dbReference type="NCBI Taxonomy" id="123851"/>
    <lineage>
        <taxon>Eukaryota</taxon>
        <taxon>Metazoa</taxon>
        <taxon>Ecdysozoa</taxon>
        <taxon>Arthropoda</taxon>
        <taxon>Hexapoda</taxon>
        <taxon>Insecta</taxon>
        <taxon>Pterygota</taxon>
        <taxon>Palaeoptera</taxon>
        <taxon>Odonata</taxon>
        <taxon>Epiprocta</taxon>
        <taxon>Anisoptera</taxon>
        <taxon>Libelluloidea</taxon>
        <taxon>Libellulidae</taxon>
        <taxon>Ladona</taxon>
    </lineage>
</organism>
<evidence type="ECO:0008006" key="5">
    <source>
        <dbReference type="Google" id="ProtNLM"/>
    </source>
</evidence>
<reference evidence="3" key="2">
    <citation type="submission" date="2017-10" db="EMBL/GenBank/DDBJ databases">
        <title>Ladona fulva Genome sequencing and assembly.</title>
        <authorList>
            <person name="Murali S."/>
            <person name="Richards S."/>
            <person name="Bandaranaike D."/>
            <person name="Bellair M."/>
            <person name="Blankenburg K."/>
            <person name="Chao H."/>
            <person name="Dinh H."/>
            <person name="Doddapaneni H."/>
            <person name="Dugan-Rocha S."/>
            <person name="Elkadiri S."/>
            <person name="Gnanaolivu R."/>
            <person name="Hernandez B."/>
            <person name="Skinner E."/>
            <person name="Javaid M."/>
            <person name="Lee S."/>
            <person name="Li M."/>
            <person name="Ming W."/>
            <person name="Munidasa M."/>
            <person name="Muniz J."/>
            <person name="Nguyen L."/>
            <person name="Hughes D."/>
            <person name="Osuji N."/>
            <person name="Pu L.-L."/>
            <person name="Puazo M."/>
            <person name="Qu C."/>
            <person name="Quiroz J."/>
            <person name="Raj R."/>
            <person name="Weissenberger G."/>
            <person name="Xin Y."/>
            <person name="Zou X."/>
            <person name="Han Y."/>
            <person name="Worley K."/>
            <person name="Muzny D."/>
            <person name="Gibbs R."/>
        </authorList>
    </citation>
    <scope>NUCLEOTIDE SEQUENCE</scope>
    <source>
        <strain evidence="3">Sampled in the wild</strain>
    </source>
</reference>
<reference evidence="3" key="1">
    <citation type="submission" date="2013-04" db="EMBL/GenBank/DDBJ databases">
        <authorList>
            <person name="Qu J."/>
            <person name="Murali S.C."/>
            <person name="Bandaranaike D."/>
            <person name="Bellair M."/>
            <person name="Blankenburg K."/>
            <person name="Chao H."/>
            <person name="Dinh H."/>
            <person name="Doddapaneni H."/>
            <person name="Downs B."/>
            <person name="Dugan-Rocha S."/>
            <person name="Elkadiri S."/>
            <person name="Gnanaolivu R.D."/>
            <person name="Hernandez B."/>
            <person name="Javaid M."/>
            <person name="Jayaseelan J.C."/>
            <person name="Lee S."/>
            <person name="Li M."/>
            <person name="Ming W."/>
            <person name="Munidasa M."/>
            <person name="Muniz J."/>
            <person name="Nguyen L."/>
            <person name="Ongeri F."/>
            <person name="Osuji N."/>
            <person name="Pu L.-L."/>
            <person name="Puazo M."/>
            <person name="Qu C."/>
            <person name="Quiroz J."/>
            <person name="Raj R."/>
            <person name="Weissenberger G."/>
            <person name="Xin Y."/>
            <person name="Zou X."/>
            <person name="Han Y."/>
            <person name="Richards S."/>
            <person name="Worley K."/>
            <person name="Muzny D."/>
            <person name="Gibbs R."/>
        </authorList>
    </citation>
    <scope>NUCLEOTIDE SEQUENCE</scope>
    <source>
        <strain evidence="3">Sampled in the wild</strain>
    </source>
</reference>
<proteinExistence type="predicted"/>
<evidence type="ECO:0000313" key="4">
    <source>
        <dbReference type="Proteomes" id="UP000792457"/>
    </source>
</evidence>
<dbReference type="EMBL" id="KZ308122">
    <property type="protein sequence ID" value="KAG8222054.1"/>
    <property type="molecule type" value="Genomic_DNA"/>
</dbReference>
<evidence type="ECO:0000313" key="3">
    <source>
        <dbReference type="EMBL" id="KAG8222054.1"/>
    </source>
</evidence>
<feature type="signal peptide" evidence="2">
    <location>
        <begin position="1"/>
        <end position="20"/>
    </location>
</feature>
<dbReference type="Proteomes" id="UP000792457">
    <property type="component" value="Unassembled WGS sequence"/>
</dbReference>
<keyword evidence="2" id="KW-0732">Signal</keyword>
<accession>A0A8K0JTM5</accession>
<keyword evidence="4" id="KW-1185">Reference proteome</keyword>
<evidence type="ECO:0000256" key="2">
    <source>
        <dbReference type="SAM" id="SignalP"/>
    </source>
</evidence>
<feature type="region of interest" description="Disordered" evidence="1">
    <location>
        <begin position="163"/>
        <end position="202"/>
    </location>
</feature>
<gene>
    <name evidence="3" type="ORF">J437_LFUL000498</name>
</gene>
<feature type="chain" id="PRO_5035443131" description="Icarapin-like" evidence="2">
    <location>
        <begin position="21"/>
        <end position="202"/>
    </location>
</feature>